<dbReference type="STRING" id="1289135.A966_01376"/>
<comment type="caution">
    <text evidence="2">The sequence shown here is derived from an EMBL/GenBank/DDBJ whole genome shotgun (WGS) entry which is preliminary data.</text>
</comment>
<dbReference type="EMBL" id="ALNZ01000007">
    <property type="protein sequence ID" value="EKV58158.1"/>
    <property type="molecule type" value="Genomic_DNA"/>
</dbReference>
<sequence length="123" mass="15056">MNKHNNYIINRYKNQQSNKICINFYINLLTIYKAAILIDDSFFLKRYKFHKRNIDSNFNFSKNNVQDIVNDLYSISLASMNKGIKDINYYLYRIFYYDCFSYKENIYLEMNYLMNLEKIGRQI</sequence>
<reference evidence="2 3" key="1">
    <citation type="submission" date="2012-07" db="EMBL/GenBank/DDBJ databases">
        <title>Genome sequence of Brachyspira sp. 30446, isolated from a pig with mucohaemorrhagic colitis.</title>
        <authorList>
            <person name="Rubin J.E."/>
            <person name="Fernando C."/>
            <person name="Harding J.C.S."/>
            <person name="Hill J.E."/>
        </authorList>
    </citation>
    <scope>NUCLEOTIDE SEQUENCE [LARGE SCALE GENOMIC DNA]</scope>
    <source>
        <strain evidence="2 3">30446</strain>
    </source>
</reference>
<organism evidence="2 3">
    <name type="scientific">Brachyspira hampsonii 30446</name>
    <dbReference type="NCBI Taxonomy" id="1289135"/>
    <lineage>
        <taxon>Bacteria</taxon>
        <taxon>Pseudomonadati</taxon>
        <taxon>Spirochaetota</taxon>
        <taxon>Spirochaetia</taxon>
        <taxon>Brachyspirales</taxon>
        <taxon>Brachyspiraceae</taxon>
        <taxon>Brachyspira</taxon>
    </lineage>
</organism>
<gene>
    <name evidence="2" type="ORF">A966_01376</name>
</gene>
<accession>A0A2U4EXW0</accession>
<keyword evidence="1" id="KW-0472">Membrane</keyword>
<dbReference type="AlphaFoldDB" id="A0A2U4EXW0"/>
<keyword evidence="1" id="KW-1133">Transmembrane helix</keyword>
<evidence type="ECO:0000313" key="2">
    <source>
        <dbReference type="EMBL" id="EKV58158.1"/>
    </source>
</evidence>
<feature type="transmembrane region" description="Helical" evidence="1">
    <location>
        <begin position="20"/>
        <end position="38"/>
    </location>
</feature>
<dbReference type="Proteomes" id="UP000011663">
    <property type="component" value="Unassembled WGS sequence"/>
</dbReference>
<evidence type="ECO:0000313" key="3">
    <source>
        <dbReference type="Proteomes" id="UP000011663"/>
    </source>
</evidence>
<evidence type="ECO:0000256" key="1">
    <source>
        <dbReference type="SAM" id="Phobius"/>
    </source>
</evidence>
<proteinExistence type="predicted"/>
<protein>
    <submittedName>
        <fullName evidence="2">Uncharacterized protein</fullName>
    </submittedName>
</protein>
<keyword evidence="1" id="KW-0812">Transmembrane</keyword>
<name>A0A2U4EXW0_9SPIR</name>